<evidence type="ECO:0000313" key="2">
    <source>
        <dbReference type="EMBL" id="GLI38112.1"/>
    </source>
</evidence>
<reference evidence="2" key="1">
    <citation type="submission" date="2022-12" db="EMBL/GenBank/DDBJ databases">
        <title>Reference genome sequencing for broad-spectrum identification of bacterial and archaeal isolates by mass spectrometry.</title>
        <authorList>
            <person name="Sekiguchi Y."/>
            <person name="Tourlousse D.M."/>
        </authorList>
    </citation>
    <scope>NUCLEOTIDE SEQUENCE</scope>
    <source>
        <strain evidence="2">H2</strain>
    </source>
</reference>
<name>A0A9W6LBM0_9BACT</name>
<organism evidence="2 3">
    <name type="scientific">Geobacter hydrogenophilus</name>
    <dbReference type="NCBI Taxonomy" id="40983"/>
    <lineage>
        <taxon>Bacteria</taxon>
        <taxon>Pseudomonadati</taxon>
        <taxon>Thermodesulfobacteriota</taxon>
        <taxon>Desulfuromonadia</taxon>
        <taxon>Geobacterales</taxon>
        <taxon>Geobacteraceae</taxon>
        <taxon>Geobacter</taxon>
    </lineage>
</organism>
<evidence type="ECO:0000256" key="1">
    <source>
        <dbReference type="SAM" id="Phobius"/>
    </source>
</evidence>
<evidence type="ECO:0000313" key="3">
    <source>
        <dbReference type="Proteomes" id="UP001144352"/>
    </source>
</evidence>
<keyword evidence="1" id="KW-0812">Transmembrane</keyword>
<dbReference type="Proteomes" id="UP001144352">
    <property type="component" value="Unassembled WGS sequence"/>
</dbReference>
<gene>
    <name evidence="2" type="ORF">GHYDROH2_16130</name>
</gene>
<comment type="caution">
    <text evidence="2">The sequence shown here is derived from an EMBL/GenBank/DDBJ whole genome shotgun (WGS) entry which is preliminary data.</text>
</comment>
<accession>A0A9W6LBM0</accession>
<keyword evidence="1" id="KW-0472">Membrane</keyword>
<feature type="transmembrane region" description="Helical" evidence="1">
    <location>
        <begin position="45"/>
        <end position="63"/>
    </location>
</feature>
<feature type="transmembrane region" description="Helical" evidence="1">
    <location>
        <begin position="17"/>
        <end position="39"/>
    </location>
</feature>
<dbReference type="EMBL" id="BSDS01000001">
    <property type="protein sequence ID" value="GLI38112.1"/>
    <property type="molecule type" value="Genomic_DNA"/>
</dbReference>
<dbReference type="AlphaFoldDB" id="A0A9W6LBM0"/>
<keyword evidence="3" id="KW-1185">Reference proteome</keyword>
<proteinExistence type="predicted"/>
<keyword evidence="1" id="KW-1133">Transmembrane helix</keyword>
<sequence>MVWPENFDVERYFVKKLLSWGAVGLLTSALLDPFIYSMLEKPIPWLRDILMAAGCCACFYLLIRFRDEL</sequence>
<protein>
    <submittedName>
        <fullName evidence="2">Uncharacterized protein</fullName>
    </submittedName>
</protein>